<dbReference type="Proteomes" id="UP000317839">
    <property type="component" value="Unassembled WGS sequence"/>
</dbReference>
<dbReference type="Pfam" id="PF20154">
    <property type="entry name" value="LNT_N"/>
    <property type="match status" value="1"/>
</dbReference>
<dbReference type="InterPro" id="IPR004563">
    <property type="entry name" value="Apolipo_AcylTrfase"/>
</dbReference>
<dbReference type="GO" id="GO:0042158">
    <property type="term" value="P:lipoprotein biosynthetic process"/>
    <property type="evidence" value="ECO:0007669"/>
    <property type="project" value="UniProtKB-UniRule"/>
</dbReference>
<dbReference type="InterPro" id="IPR036526">
    <property type="entry name" value="C-N_Hydrolase_sf"/>
</dbReference>
<gene>
    <name evidence="9 11" type="primary">lnt</name>
    <name evidence="11" type="ORF">FLL45_07575</name>
</gene>
<dbReference type="GO" id="GO:0005886">
    <property type="term" value="C:plasma membrane"/>
    <property type="evidence" value="ECO:0007669"/>
    <property type="project" value="UniProtKB-SubCell"/>
</dbReference>
<dbReference type="HAMAP" id="MF_01148">
    <property type="entry name" value="Lnt"/>
    <property type="match status" value="1"/>
</dbReference>
<evidence type="ECO:0000256" key="2">
    <source>
        <dbReference type="ARBA" id="ARBA00010065"/>
    </source>
</evidence>
<dbReference type="OrthoDB" id="9804277at2"/>
<keyword evidence="12" id="KW-1185">Reference proteome</keyword>
<feature type="transmembrane region" description="Helical" evidence="9">
    <location>
        <begin position="45"/>
        <end position="66"/>
    </location>
</feature>
<keyword evidence="8 9" id="KW-0012">Acyltransferase</keyword>
<feature type="domain" description="CN hydrolase" evidence="10">
    <location>
        <begin position="241"/>
        <end position="483"/>
    </location>
</feature>
<evidence type="ECO:0000256" key="8">
    <source>
        <dbReference type="ARBA" id="ARBA00023315"/>
    </source>
</evidence>
<comment type="similarity">
    <text evidence="2 9">Belongs to the CN hydrolase family. Apolipoprotein N-acyltransferase subfamily.</text>
</comment>
<feature type="transmembrane region" description="Helical" evidence="9">
    <location>
        <begin position="493"/>
        <end position="513"/>
    </location>
</feature>
<proteinExistence type="inferred from homology"/>
<organism evidence="11 12">
    <name type="scientific">Aliikangiella marina</name>
    <dbReference type="NCBI Taxonomy" id="1712262"/>
    <lineage>
        <taxon>Bacteria</taxon>
        <taxon>Pseudomonadati</taxon>
        <taxon>Pseudomonadota</taxon>
        <taxon>Gammaproteobacteria</taxon>
        <taxon>Oceanospirillales</taxon>
        <taxon>Pleioneaceae</taxon>
        <taxon>Aliikangiella</taxon>
    </lineage>
</organism>
<dbReference type="PANTHER" id="PTHR38686">
    <property type="entry name" value="APOLIPOPROTEIN N-ACYLTRANSFERASE"/>
    <property type="match status" value="1"/>
</dbReference>
<evidence type="ECO:0000259" key="10">
    <source>
        <dbReference type="PROSITE" id="PS50263"/>
    </source>
</evidence>
<dbReference type="NCBIfam" id="TIGR00546">
    <property type="entry name" value="lnt"/>
    <property type="match status" value="1"/>
</dbReference>
<sequence length="520" mass="58042">MTQADVAESGLQKLIANLLLSKWQLRLTMLLAGAIYPLAFAPFGFWPIAFFSFLPLLYVTVTPAVLSPFKCGFYWGVGAFGIGASWVYVSIHEFGFVPVFGAALMTLAFVLYLALFKGAFAYFVNLIWRKANHQLLLLSAPFCWVISEYMQSVVFGGFPWLLAGYSQIDSPLAALATWLGVYGVSWMVIALSAGISLLLSERSHAAKLALSVFAGVILVANVSLKEPTNATEPKSLKVALIQPNTPQAQKWDRKYFGDIVDSLFTTSADVWGADFVIWPEGAIPAYEHQVRDILADLTLINQRYQSNLILGIPEYQRDTEKSYVALMAIGEEPQNYRKQVLVPFGEYVPLQDLLRGLIKFLDLPMSGFTQGDAGQPPMVFEKVTMIPAICYEIVYPEIIHRLASNGPDGRQQLIVTVSNDAWFGDSFGPYQHMEMARMRALELGVPLIRSTNDGITGFVDLNGEIISSLPRYQRAHLVDEVSLENRDTIYRQIGFWGIVSMLLLSLFFILWSIRSKHDTK</sequence>
<keyword evidence="7 9" id="KW-0472">Membrane</keyword>
<dbReference type="PANTHER" id="PTHR38686:SF1">
    <property type="entry name" value="APOLIPOPROTEIN N-ACYLTRANSFERASE"/>
    <property type="match status" value="1"/>
</dbReference>
<dbReference type="EC" id="2.3.1.269" evidence="9"/>
<dbReference type="GO" id="GO:0016410">
    <property type="term" value="F:N-acyltransferase activity"/>
    <property type="evidence" value="ECO:0007669"/>
    <property type="project" value="UniProtKB-UniRule"/>
</dbReference>
<dbReference type="SUPFAM" id="SSF56317">
    <property type="entry name" value="Carbon-nitrogen hydrolase"/>
    <property type="match status" value="1"/>
</dbReference>
<dbReference type="InterPro" id="IPR003010">
    <property type="entry name" value="C-N_Hydrolase"/>
</dbReference>
<reference evidence="11 12" key="1">
    <citation type="submission" date="2019-06" db="EMBL/GenBank/DDBJ databases">
        <title>Draft genome of Aliikangiella marina GYP-15.</title>
        <authorList>
            <person name="Wang G."/>
        </authorList>
    </citation>
    <scope>NUCLEOTIDE SEQUENCE [LARGE SCALE GENOMIC DNA]</scope>
    <source>
        <strain evidence="11 12">GYP-15</strain>
    </source>
</reference>
<evidence type="ECO:0000313" key="12">
    <source>
        <dbReference type="Proteomes" id="UP000317839"/>
    </source>
</evidence>
<evidence type="ECO:0000256" key="4">
    <source>
        <dbReference type="ARBA" id="ARBA00022679"/>
    </source>
</evidence>
<evidence type="ECO:0000256" key="6">
    <source>
        <dbReference type="ARBA" id="ARBA00022989"/>
    </source>
</evidence>
<dbReference type="Pfam" id="PF00795">
    <property type="entry name" value="CN_hydrolase"/>
    <property type="match status" value="1"/>
</dbReference>
<protein>
    <recommendedName>
        <fullName evidence="9">Apolipoprotein N-acyltransferase</fullName>
        <shortName evidence="9">ALP N-acyltransferase</shortName>
        <ecNumber evidence="9">2.3.1.269</ecNumber>
    </recommendedName>
</protein>
<comment type="catalytic activity">
    <reaction evidence="9">
        <text>N-terminal S-1,2-diacyl-sn-glyceryl-L-cysteinyl-[lipoprotein] + a glycerophospholipid = N-acyl-S-1,2-diacyl-sn-glyceryl-L-cysteinyl-[lipoprotein] + a 2-acyl-sn-glycero-3-phospholipid + H(+)</text>
        <dbReference type="Rhea" id="RHEA:48228"/>
        <dbReference type="Rhea" id="RHEA-COMP:14681"/>
        <dbReference type="Rhea" id="RHEA-COMP:14684"/>
        <dbReference type="ChEBI" id="CHEBI:15378"/>
        <dbReference type="ChEBI" id="CHEBI:136912"/>
        <dbReference type="ChEBI" id="CHEBI:140656"/>
        <dbReference type="ChEBI" id="CHEBI:140657"/>
        <dbReference type="ChEBI" id="CHEBI:140660"/>
        <dbReference type="EC" id="2.3.1.269"/>
    </reaction>
</comment>
<keyword evidence="6 9" id="KW-1133">Transmembrane helix</keyword>
<dbReference type="EMBL" id="VIKR01000002">
    <property type="protein sequence ID" value="TQV74812.1"/>
    <property type="molecule type" value="Genomic_DNA"/>
</dbReference>
<feature type="transmembrane region" description="Helical" evidence="9">
    <location>
        <begin position="135"/>
        <end position="163"/>
    </location>
</feature>
<keyword evidence="3 9" id="KW-1003">Cell membrane</keyword>
<name>A0A545TC67_9GAMM</name>
<evidence type="ECO:0000256" key="7">
    <source>
        <dbReference type="ARBA" id="ARBA00023136"/>
    </source>
</evidence>
<evidence type="ECO:0000256" key="5">
    <source>
        <dbReference type="ARBA" id="ARBA00022692"/>
    </source>
</evidence>
<dbReference type="AlphaFoldDB" id="A0A545TC67"/>
<feature type="transmembrane region" description="Helical" evidence="9">
    <location>
        <begin position="97"/>
        <end position="123"/>
    </location>
</feature>
<keyword evidence="5 9" id="KW-0812">Transmembrane</keyword>
<evidence type="ECO:0000256" key="1">
    <source>
        <dbReference type="ARBA" id="ARBA00004651"/>
    </source>
</evidence>
<feature type="transmembrane region" description="Helical" evidence="9">
    <location>
        <begin position="73"/>
        <end position="91"/>
    </location>
</feature>
<keyword evidence="4 9" id="KW-0808">Transferase</keyword>
<dbReference type="UniPathway" id="UPA00666"/>
<evidence type="ECO:0000256" key="9">
    <source>
        <dbReference type="HAMAP-Rule" id="MF_01148"/>
    </source>
</evidence>
<comment type="subcellular location">
    <subcellularLocation>
        <location evidence="1 9">Cell membrane</location>
        <topology evidence="1 9">Multi-pass membrane protein</topology>
    </subcellularLocation>
</comment>
<dbReference type="InterPro" id="IPR045378">
    <property type="entry name" value="LNT_N"/>
</dbReference>
<accession>A0A545TC67</accession>
<dbReference type="CDD" id="cd07571">
    <property type="entry name" value="ALP_N-acyl_transferase"/>
    <property type="match status" value="1"/>
</dbReference>
<keyword evidence="11" id="KW-0449">Lipoprotein</keyword>
<comment type="function">
    <text evidence="9">Catalyzes the phospholipid dependent N-acylation of the N-terminal cysteine of apolipoprotein, the last step in lipoprotein maturation.</text>
</comment>
<comment type="pathway">
    <text evidence="9">Protein modification; lipoprotein biosynthesis (N-acyl transfer).</text>
</comment>
<feature type="transmembrane region" description="Helical" evidence="9">
    <location>
        <begin position="175"/>
        <end position="199"/>
    </location>
</feature>
<dbReference type="Gene3D" id="3.60.110.10">
    <property type="entry name" value="Carbon-nitrogen hydrolase"/>
    <property type="match status" value="1"/>
</dbReference>
<dbReference type="PROSITE" id="PS50263">
    <property type="entry name" value="CN_HYDROLASE"/>
    <property type="match status" value="1"/>
</dbReference>
<evidence type="ECO:0000256" key="3">
    <source>
        <dbReference type="ARBA" id="ARBA00022475"/>
    </source>
</evidence>
<comment type="caution">
    <text evidence="11">The sequence shown here is derived from an EMBL/GenBank/DDBJ whole genome shotgun (WGS) entry which is preliminary data.</text>
</comment>
<evidence type="ECO:0000313" key="11">
    <source>
        <dbReference type="EMBL" id="TQV74812.1"/>
    </source>
</evidence>
<dbReference type="RefSeq" id="WP_142941430.1">
    <property type="nucleotide sequence ID" value="NZ_VIKR01000002.1"/>
</dbReference>